<dbReference type="SUPFAM" id="SSF46785">
    <property type="entry name" value="Winged helix' DNA-binding domain"/>
    <property type="match status" value="1"/>
</dbReference>
<evidence type="ECO:0000313" key="6">
    <source>
        <dbReference type="Proteomes" id="UP000652477"/>
    </source>
</evidence>
<name>A0A923LKG5_9FIRM</name>
<evidence type="ECO:0000256" key="1">
    <source>
        <dbReference type="ARBA" id="ARBA00023015"/>
    </source>
</evidence>
<keyword evidence="3" id="KW-0804">Transcription</keyword>
<keyword evidence="1" id="KW-0805">Transcription regulation</keyword>
<protein>
    <submittedName>
        <fullName evidence="5">GntR family transcriptional regulator</fullName>
    </submittedName>
</protein>
<dbReference type="SMART" id="SM00866">
    <property type="entry name" value="UTRA"/>
    <property type="match status" value="1"/>
</dbReference>
<evidence type="ECO:0000256" key="2">
    <source>
        <dbReference type="ARBA" id="ARBA00023125"/>
    </source>
</evidence>
<gene>
    <name evidence="5" type="ORF">H8S37_16470</name>
</gene>
<dbReference type="Pfam" id="PF07702">
    <property type="entry name" value="UTRA"/>
    <property type="match status" value="1"/>
</dbReference>
<dbReference type="RefSeq" id="WP_186877156.1">
    <property type="nucleotide sequence ID" value="NZ_JACOPF010000005.1"/>
</dbReference>
<dbReference type="InterPro" id="IPR036388">
    <property type="entry name" value="WH-like_DNA-bd_sf"/>
</dbReference>
<dbReference type="InterPro" id="IPR036390">
    <property type="entry name" value="WH_DNA-bd_sf"/>
</dbReference>
<sequence>MTKITKQINNQSPIHIQVREQIREQIEEGVYQPGDEMPSEIQLAKEYGINRLTVHNAVTALVNEGMVKRIQGKGLFAAGRLKERNLGELGGFTQTVRKEDAFPGRKLLFREVRPAGIKYARLLDIEEEEPMIYLRRLFLTNNEPYSIEETYIPYAVCPELEKVDMTVFSLYETLEFHGVVPKTAKQSLSITMPAAKEARLLKIGRDTPVLMFEYTSYDEKGKEIEFNRSYTRSDRNRLVVHYKPEV</sequence>
<dbReference type="SMART" id="SM00345">
    <property type="entry name" value="HTH_GNTR"/>
    <property type="match status" value="1"/>
</dbReference>
<dbReference type="GO" id="GO:0003700">
    <property type="term" value="F:DNA-binding transcription factor activity"/>
    <property type="evidence" value="ECO:0007669"/>
    <property type="project" value="InterPro"/>
</dbReference>
<keyword evidence="2" id="KW-0238">DNA-binding</keyword>
<reference evidence="5" key="1">
    <citation type="submission" date="2020-08" db="EMBL/GenBank/DDBJ databases">
        <title>Genome public.</title>
        <authorList>
            <person name="Liu C."/>
            <person name="Sun Q."/>
        </authorList>
    </citation>
    <scope>NUCLEOTIDE SEQUENCE</scope>
    <source>
        <strain evidence="5">NSJ-55</strain>
    </source>
</reference>
<evidence type="ECO:0000313" key="5">
    <source>
        <dbReference type="EMBL" id="MBC5690508.1"/>
    </source>
</evidence>
<dbReference type="GO" id="GO:0003677">
    <property type="term" value="F:DNA binding"/>
    <property type="evidence" value="ECO:0007669"/>
    <property type="project" value="UniProtKB-KW"/>
</dbReference>
<dbReference type="Proteomes" id="UP000652477">
    <property type="component" value="Unassembled WGS sequence"/>
</dbReference>
<comment type="caution">
    <text evidence="5">The sequence shown here is derived from an EMBL/GenBank/DDBJ whole genome shotgun (WGS) entry which is preliminary data.</text>
</comment>
<dbReference type="InterPro" id="IPR000524">
    <property type="entry name" value="Tscrpt_reg_HTH_GntR"/>
</dbReference>
<dbReference type="GO" id="GO:0045892">
    <property type="term" value="P:negative regulation of DNA-templated transcription"/>
    <property type="evidence" value="ECO:0007669"/>
    <property type="project" value="TreeGrafter"/>
</dbReference>
<dbReference type="AlphaFoldDB" id="A0A923LKG5"/>
<evidence type="ECO:0000259" key="4">
    <source>
        <dbReference type="PROSITE" id="PS50949"/>
    </source>
</evidence>
<dbReference type="InterPro" id="IPR011663">
    <property type="entry name" value="UTRA"/>
</dbReference>
<accession>A0A923LKG5</accession>
<dbReference type="PANTHER" id="PTHR44846:SF1">
    <property type="entry name" value="MANNOSYL-D-GLYCERATE TRANSPORT_METABOLISM SYSTEM REPRESSOR MNGR-RELATED"/>
    <property type="match status" value="1"/>
</dbReference>
<dbReference type="CDD" id="cd07377">
    <property type="entry name" value="WHTH_GntR"/>
    <property type="match status" value="1"/>
</dbReference>
<dbReference type="InterPro" id="IPR028978">
    <property type="entry name" value="Chorismate_lyase_/UTRA_dom_sf"/>
</dbReference>
<dbReference type="Gene3D" id="1.10.10.10">
    <property type="entry name" value="Winged helix-like DNA-binding domain superfamily/Winged helix DNA-binding domain"/>
    <property type="match status" value="1"/>
</dbReference>
<dbReference type="PRINTS" id="PR00035">
    <property type="entry name" value="HTHGNTR"/>
</dbReference>
<dbReference type="Gene3D" id="3.40.1410.10">
    <property type="entry name" value="Chorismate lyase-like"/>
    <property type="match status" value="1"/>
</dbReference>
<feature type="domain" description="HTH gntR-type" evidence="4">
    <location>
        <begin position="12"/>
        <end position="80"/>
    </location>
</feature>
<dbReference type="PANTHER" id="PTHR44846">
    <property type="entry name" value="MANNOSYL-D-GLYCERATE TRANSPORT/METABOLISM SYSTEM REPRESSOR MNGR-RELATED"/>
    <property type="match status" value="1"/>
</dbReference>
<proteinExistence type="predicted"/>
<dbReference type="PROSITE" id="PS50949">
    <property type="entry name" value="HTH_GNTR"/>
    <property type="match status" value="1"/>
</dbReference>
<dbReference type="SUPFAM" id="SSF64288">
    <property type="entry name" value="Chorismate lyase-like"/>
    <property type="match status" value="1"/>
</dbReference>
<dbReference type="InterPro" id="IPR050679">
    <property type="entry name" value="Bact_HTH_transcr_reg"/>
</dbReference>
<organism evidence="5 6">
    <name type="scientific">Mediterraneibacter hominis</name>
    <dbReference type="NCBI Taxonomy" id="2763054"/>
    <lineage>
        <taxon>Bacteria</taxon>
        <taxon>Bacillati</taxon>
        <taxon>Bacillota</taxon>
        <taxon>Clostridia</taxon>
        <taxon>Lachnospirales</taxon>
        <taxon>Lachnospiraceae</taxon>
        <taxon>Mediterraneibacter</taxon>
    </lineage>
</organism>
<dbReference type="EMBL" id="JACOPF010000005">
    <property type="protein sequence ID" value="MBC5690508.1"/>
    <property type="molecule type" value="Genomic_DNA"/>
</dbReference>
<dbReference type="Pfam" id="PF00392">
    <property type="entry name" value="GntR"/>
    <property type="match status" value="1"/>
</dbReference>
<keyword evidence="6" id="KW-1185">Reference proteome</keyword>
<evidence type="ECO:0000256" key="3">
    <source>
        <dbReference type="ARBA" id="ARBA00023163"/>
    </source>
</evidence>